<accession>A0A2C9LUF7</accession>
<feature type="domain" description="Ig-like" evidence="9">
    <location>
        <begin position="258"/>
        <end position="355"/>
    </location>
</feature>
<reference evidence="10" key="1">
    <citation type="submission" date="2020-05" db="UniProtKB">
        <authorList>
            <consortium name="EnsemblMetazoa"/>
        </authorList>
    </citation>
    <scope>IDENTIFICATION</scope>
    <source>
        <strain evidence="10">BB02</strain>
    </source>
</reference>
<dbReference type="SMART" id="SM00408">
    <property type="entry name" value="IGc2"/>
    <property type="match status" value="1"/>
</dbReference>
<keyword evidence="4" id="KW-0325">Glycoprotein</keyword>
<gene>
    <name evidence="10" type="primary">106064086</name>
</gene>
<evidence type="ECO:0000256" key="5">
    <source>
        <dbReference type="ARBA" id="ARBA00023319"/>
    </source>
</evidence>
<sequence>MSERFVNFRAFLVATLCLHVNTIDVTTTWLNDTIIGTTATLQCSWTVASGEIPAALLYSPTNNTDPFYFSCVVNTDPPYSCAKGSSAQNRHNSSSSQRGSVSMLITNLNCSDDGTSYFCFVGEAFKTPNISQAPLRIKVRPTAPTLSNVQTDVQENSNITATCTAGVGYPNAGQIVWKANQNGQSVDLLSKLMITAVNVTKSGDDKCTVRTQSSVTLKVNRLHQNFSLACFVINQIYKPTAPENCINTATDLCAMTNPVIVTYPVSSISVTREPVTTLYEGARVTLKCQADGNPLPTYTWTKVGDENRTPFSVMDGLVSTVTLTSLNKSLDAGDYNCSASNVVKNMMYKASGLITLTIYEATKPAPTTTTTVKTTKTTTKQMYGSTQSTGLQSIENNNPASDSESNAVSIIAISVILSAIIIVQFVVILVLCRRNKASNGLCKPKLAERKPHTYDRAEEKESHYDYINDSYYKSIEI</sequence>
<dbReference type="InterPro" id="IPR007110">
    <property type="entry name" value="Ig-like_dom"/>
</dbReference>
<evidence type="ECO:0000256" key="6">
    <source>
        <dbReference type="SAM" id="MobiDB-lite"/>
    </source>
</evidence>
<dbReference type="Proteomes" id="UP000076420">
    <property type="component" value="Unassembled WGS sequence"/>
</dbReference>
<feature type="transmembrane region" description="Helical" evidence="7">
    <location>
        <begin position="407"/>
        <end position="431"/>
    </location>
</feature>
<feature type="chain" id="PRO_5012654836" description="Ig-like domain-containing protein" evidence="8">
    <location>
        <begin position="23"/>
        <end position="477"/>
    </location>
</feature>
<keyword evidence="8" id="KW-0732">Signal</keyword>
<proteinExistence type="predicted"/>
<dbReference type="GO" id="GO:0098609">
    <property type="term" value="P:cell-cell adhesion"/>
    <property type="evidence" value="ECO:0007669"/>
    <property type="project" value="TreeGrafter"/>
</dbReference>
<dbReference type="AlphaFoldDB" id="A0A2C9LUF7"/>
<evidence type="ECO:0000259" key="9">
    <source>
        <dbReference type="PROSITE" id="PS50835"/>
    </source>
</evidence>
<dbReference type="SMART" id="SM00409">
    <property type="entry name" value="IG"/>
    <property type="match status" value="3"/>
</dbReference>
<evidence type="ECO:0000256" key="4">
    <source>
        <dbReference type="ARBA" id="ARBA00023180"/>
    </source>
</evidence>
<dbReference type="EnsemblMetazoa" id="BGLB034986-RA">
    <property type="protein sequence ID" value="BGLB034986-PA"/>
    <property type="gene ID" value="BGLB034986"/>
</dbReference>
<evidence type="ECO:0000256" key="3">
    <source>
        <dbReference type="ARBA" id="ARBA00023157"/>
    </source>
</evidence>
<dbReference type="STRING" id="6526.A0A2C9LUF7"/>
<comment type="subcellular location">
    <subcellularLocation>
        <location evidence="1">Membrane</location>
        <topology evidence="1">Single-pass type I membrane protein</topology>
    </subcellularLocation>
</comment>
<dbReference type="KEGG" id="bgt:106064086"/>
<feature type="signal peptide" evidence="8">
    <location>
        <begin position="1"/>
        <end position="22"/>
    </location>
</feature>
<dbReference type="PROSITE" id="PS50835">
    <property type="entry name" value="IG_LIKE"/>
    <property type="match status" value="2"/>
</dbReference>
<dbReference type="InterPro" id="IPR013162">
    <property type="entry name" value="CD80_C2-set"/>
</dbReference>
<dbReference type="VEuPathDB" id="VectorBase:BGLB034986"/>
<feature type="domain" description="Ig-like" evidence="9">
    <location>
        <begin position="144"/>
        <end position="218"/>
    </location>
</feature>
<keyword evidence="5" id="KW-0393">Immunoglobulin domain</keyword>
<evidence type="ECO:0000256" key="2">
    <source>
        <dbReference type="ARBA" id="ARBA00023136"/>
    </source>
</evidence>
<keyword evidence="2 7" id="KW-0472">Membrane</keyword>
<keyword evidence="3" id="KW-1015">Disulfide bond</keyword>
<dbReference type="GO" id="GO:0050839">
    <property type="term" value="F:cell adhesion molecule binding"/>
    <property type="evidence" value="ECO:0007669"/>
    <property type="project" value="TreeGrafter"/>
</dbReference>
<keyword evidence="7" id="KW-0812">Transmembrane</keyword>
<keyword evidence="7" id="KW-1133">Transmembrane helix</keyword>
<protein>
    <recommendedName>
        <fullName evidence="9">Ig-like domain-containing protein</fullName>
    </recommendedName>
</protein>
<dbReference type="InterPro" id="IPR051275">
    <property type="entry name" value="Cell_adhesion_signaling"/>
</dbReference>
<dbReference type="InterPro" id="IPR036179">
    <property type="entry name" value="Ig-like_dom_sf"/>
</dbReference>
<dbReference type="GO" id="GO:0005886">
    <property type="term" value="C:plasma membrane"/>
    <property type="evidence" value="ECO:0007669"/>
    <property type="project" value="TreeGrafter"/>
</dbReference>
<dbReference type="InterPro" id="IPR003599">
    <property type="entry name" value="Ig_sub"/>
</dbReference>
<evidence type="ECO:0000256" key="7">
    <source>
        <dbReference type="SAM" id="Phobius"/>
    </source>
</evidence>
<dbReference type="InterPro" id="IPR013783">
    <property type="entry name" value="Ig-like_fold"/>
</dbReference>
<evidence type="ECO:0000313" key="10">
    <source>
        <dbReference type="EnsemblMetazoa" id="BGLB034986-PA"/>
    </source>
</evidence>
<dbReference type="GO" id="GO:0005911">
    <property type="term" value="C:cell-cell junction"/>
    <property type="evidence" value="ECO:0007669"/>
    <property type="project" value="TreeGrafter"/>
</dbReference>
<dbReference type="SUPFAM" id="SSF48726">
    <property type="entry name" value="Immunoglobulin"/>
    <property type="match status" value="2"/>
</dbReference>
<organism evidence="10 11">
    <name type="scientific">Biomphalaria glabrata</name>
    <name type="common">Bloodfluke planorb</name>
    <name type="synonym">Freshwater snail</name>
    <dbReference type="NCBI Taxonomy" id="6526"/>
    <lineage>
        <taxon>Eukaryota</taxon>
        <taxon>Metazoa</taxon>
        <taxon>Spiralia</taxon>
        <taxon>Lophotrochozoa</taxon>
        <taxon>Mollusca</taxon>
        <taxon>Gastropoda</taxon>
        <taxon>Heterobranchia</taxon>
        <taxon>Euthyneura</taxon>
        <taxon>Panpulmonata</taxon>
        <taxon>Hygrophila</taxon>
        <taxon>Lymnaeoidea</taxon>
        <taxon>Planorbidae</taxon>
        <taxon>Biomphalaria</taxon>
    </lineage>
</organism>
<dbReference type="PANTHER" id="PTHR11640:SF31">
    <property type="entry name" value="IRREGULAR CHIASM C-ROUGHEST PROTEIN-RELATED"/>
    <property type="match status" value="1"/>
</dbReference>
<dbReference type="InterPro" id="IPR003598">
    <property type="entry name" value="Ig_sub2"/>
</dbReference>
<dbReference type="PANTHER" id="PTHR11640">
    <property type="entry name" value="NEPHRIN"/>
    <property type="match status" value="1"/>
</dbReference>
<evidence type="ECO:0000256" key="8">
    <source>
        <dbReference type="SAM" id="SignalP"/>
    </source>
</evidence>
<evidence type="ECO:0000256" key="1">
    <source>
        <dbReference type="ARBA" id="ARBA00004479"/>
    </source>
</evidence>
<dbReference type="Pfam" id="PF08205">
    <property type="entry name" value="C2-set_2"/>
    <property type="match status" value="1"/>
</dbReference>
<name>A0A2C9LUF7_BIOGL</name>
<dbReference type="Gene3D" id="2.60.40.10">
    <property type="entry name" value="Immunoglobulins"/>
    <property type="match status" value="3"/>
</dbReference>
<dbReference type="VEuPathDB" id="VectorBase:BGLAX_037710"/>
<feature type="region of interest" description="Disordered" evidence="6">
    <location>
        <begin position="383"/>
        <end position="403"/>
    </location>
</feature>
<evidence type="ECO:0000313" key="11">
    <source>
        <dbReference type="Proteomes" id="UP000076420"/>
    </source>
</evidence>
<dbReference type="Pfam" id="PF13927">
    <property type="entry name" value="Ig_3"/>
    <property type="match status" value="1"/>
</dbReference>